<evidence type="ECO:0000313" key="10">
    <source>
        <dbReference type="Proteomes" id="UP001233999"/>
    </source>
</evidence>
<dbReference type="InterPro" id="IPR004365">
    <property type="entry name" value="NA-bd_OB_tRNA"/>
</dbReference>
<keyword evidence="3" id="KW-0436">Ligase</keyword>
<dbReference type="PROSITE" id="PS50862">
    <property type="entry name" value="AA_TRNA_LIGASE_II"/>
    <property type="match status" value="1"/>
</dbReference>
<evidence type="ECO:0000256" key="6">
    <source>
        <dbReference type="ARBA" id="ARBA00022917"/>
    </source>
</evidence>
<keyword evidence="10" id="KW-1185">Reference proteome</keyword>
<dbReference type="GO" id="GO:0004816">
    <property type="term" value="F:asparagine-tRNA ligase activity"/>
    <property type="evidence" value="ECO:0007669"/>
    <property type="project" value="UniProtKB-EC"/>
</dbReference>
<dbReference type="Proteomes" id="UP001233999">
    <property type="component" value="Unassembled WGS sequence"/>
</dbReference>
<feature type="non-terminal residue" evidence="9">
    <location>
        <position position="439"/>
    </location>
</feature>
<dbReference type="EC" id="6.1.1.22" evidence="2"/>
<evidence type="ECO:0000313" key="9">
    <source>
        <dbReference type="EMBL" id="KAJ9595835.1"/>
    </source>
</evidence>
<sequence length="439" mass="49582">SCNISNICSKFEPIGSHLFVQGWVKAMRNMKTNVFVDISDGSCSQKLQVLTKKIDQPQTLTYGAAVRANGPIVKNKNGQLELVAKELSVIGPCTVSEGYPFAPRKIYNSDYIRQFLHLRPRTNSFAALLRVRAAMSRAVNDYFCENSYIQIHTPIITSNDCEGAGEVFRVRPDNELLVREMAKKENMLEEAYFDTKAFLTVSGQLHLEAVVRGLSKVYTFGPTFRAENSRTRLHLAEFYMIEAEKAFLVSLEDLMKIIEDMIKTVTNKVADKCAADLQTLHSSNNNEGSIISILGKQFEVMTYDKAIDILEKHSENFVSQVKRGNSLAKEHELFLVKYAGDCPVFFYSIKVSALDLLTPRVGELCGGSLREDDFSNLENKLKKLDLQESLNWYLELRKYGNVPSGGFGMGFERFLQLVLGIPNIKDTIPFPRWPHNCKL</sequence>
<dbReference type="InterPro" id="IPR012340">
    <property type="entry name" value="NA-bd_OB-fold"/>
</dbReference>
<dbReference type="GO" id="GO:0006421">
    <property type="term" value="P:asparaginyl-tRNA aminoacylation"/>
    <property type="evidence" value="ECO:0007669"/>
    <property type="project" value="InterPro"/>
</dbReference>
<evidence type="ECO:0000256" key="2">
    <source>
        <dbReference type="ARBA" id="ARBA00012816"/>
    </source>
</evidence>
<dbReference type="Pfam" id="PF00152">
    <property type="entry name" value="tRNA-synt_2"/>
    <property type="match status" value="1"/>
</dbReference>
<keyword evidence="5" id="KW-0067">ATP-binding</keyword>
<comment type="similarity">
    <text evidence="1">Belongs to the class-II aminoacyl-tRNA synthetase family.</text>
</comment>
<reference evidence="9" key="2">
    <citation type="submission" date="2023-05" db="EMBL/GenBank/DDBJ databases">
        <authorList>
            <person name="Fouks B."/>
        </authorList>
    </citation>
    <scope>NUCLEOTIDE SEQUENCE</scope>
    <source>
        <strain evidence="9">Stay&amp;Tobe</strain>
        <tissue evidence="9">Testes</tissue>
    </source>
</reference>
<keyword evidence="7" id="KW-0030">Aminoacyl-tRNA synthetase</keyword>
<accession>A0AAD8AB19</accession>
<dbReference type="GO" id="GO:0005739">
    <property type="term" value="C:mitochondrion"/>
    <property type="evidence" value="ECO:0007669"/>
    <property type="project" value="TreeGrafter"/>
</dbReference>
<evidence type="ECO:0000256" key="3">
    <source>
        <dbReference type="ARBA" id="ARBA00022598"/>
    </source>
</evidence>
<dbReference type="InterPro" id="IPR006195">
    <property type="entry name" value="aa-tRNA-synth_II"/>
</dbReference>
<gene>
    <name evidence="9" type="ORF">L9F63_012990</name>
</gene>
<protein>
    <recommendedName>
        <fullName evidence="2">asparagine--tRNA ligase</fullName>
        <ecNumber evidence="2">6.1.1.22</ecNumber>
    </recommendedName>
</protein>
<dbReference type="CDD" id="cd04318">
    <property type="entry name" value="EcAsnRS_like_N"/>
    <property type="match status" value="1"/>
</dbReference>
<evidence type="ECO:0000256" key="1">
    <source>
        <dbReference type="ARBA" id="ARBA00008226"/>
    </source>
</evidence>
<dbReference type="InterPro" id="IPR004522">
    <property type="entry name" value="Asn-tRNA-ligase"/>
</dbReference>
<dbReference type="PANTHER" id="PTHR22594:SF34">
    <property type="entry name" value="ASPARAGINE--TRNA LIGASE, MITOCHONDRIAL-RELATED"/>
    <property type="match status" value="1"/>
</dbReference>
<dbReference type="InterPro" id="IPR045864">
    <property type="entry name" value="aa-tRNA-synth_II/BPL/LPL"/>
</dbReference>
<dbReference type="Gene3D" id="3.30.930.10">
    <property type="entry name" value="Bira Bifunctional Protein, Domain 2"/>
    <property type="match status" value="1"/>
</dbReference>
<dbReference type="GO" id="GO:0003676">
    <property type="term" value="F:nucleic acid binding"/>
    <property type="evidence" value="ECO:0007669"/>
    <property type="project" value="InterPro"/>
</dbReference>
<dbReference type="PANTHER" id="PTHR22594">
    <property type="entry name" value="ASPARTYL/LYSYL-TRNA SYNTHETASE"/>
    <property type="match status" value="1"/>
</dbReference>
<dbReference type="InterPro" id="IPR004364">
    <property type="entry name" value="Aa-tRNA-synt_II"/>
</dbReference>
<comment type="caution">
    <text evidence="9">The sequence shown here is derived from an EMBL/GenBank/DDBJ whole genome shotgun (WGS) entry which is preliminary data.</text>
</comment>
<proteinExistence type="inferred from homology"/>
<organism evidence="9 10">
    <name type="scientific">Diploptera punctata</name>
    <name type="common">Pacific beetle cockroach</name>
    <dbReference type="NCBI Taxonomy" id="6984"/>
    <lineage>
        <taxon>Eukaryota</taxon>
        <taxon>Metazoa</taxon>
        <taxon>Ecdysozoa</taxon>
        <taxon>Arthropoda</taxon>
        <taxon>Hexapoda</taxon>
        <taxon>Insecta</taxon>
        <taxon>Pterygota</taxon>
        <taxon>Neoptera</taxon>
        <taxon>Polyneoptera</taxon>
        <taxon>Dictyoptera</taxon>
        <taxon>Blattodea</taxon>
        <taxon>Blaberoidea</taxon>
        <taxon>Blaberidae</taxon>
        <taxon>Diplopterinae</taxon>
        <taxon>Diploptera</taxon>
    </lineage>
</organism>
<evidence type="ECO:0000256" key="4">
    <source>
        <dbReference type="ARBA" id="ARBA00022741"/>
    </source>
</evidence>
<dbReference type="Pfam" id="PF01336">
    <property type="entry name" value="tRNA_anti-codon"/>
    <property type="match status" value="1"/>
</dbReference>
<dbReference type="SUPFAM" id="SSF55681">
    <property type="entry name" value="Class II aaRS and biotin synthetases"/>
    <property type="match status" value="1"/>
</dbReference>
<feature type="domain" description="Aminoacyl-transfer RNA synthetases class-II family profile" evidence="8">
    <location>
        <begin position="129"/>
        <end position="429"/>
    </location>
</feature>
<dbReference type="GO" id="GO:0005524">
    <property type="term" value="F:ATP binding"/>
    <property type="evidence" value="ECO:0007669"/>
    <property type="project" value="UniProtKB-KW"/>
</dbReference>
<keyword evidence="6" id="KW-0648">Protein biosynthesis</keyword>
<dbReference type="SUPFAM" id="SSF50249">
    <property type="entry name" value="Nucleic acid-binding proteins"/>
    <property type="match status" value="1"/>
</dbReference>
<dbReference type="NCBIfam" id="TIGR00457">
    <property type="entry name" value="asnS"/>
    <property type="match status" value="1"/>
</dbReference>
<evidence type="ECO:0000256" key="5">
    <source>
        <dbReference type="ARBA" id="ARBA00022840"/>
    </source>
</evidence>
<name>A0AAD8AB19_DIPPU</name>
<dbReference type="AlphaFoldDB" id="A0AAD8AB19"/>
<dbReference type="Gene3D" id="2.40.50.140">
    <property type="entry name" value="Nucleic acid-binding proteins"/>
    <property type="match status" value="1"/>
</dbReference>
<keyword evidence="4" id="KW-0547">Nucleotide-binding</keyword>
<dbReference type="EMBL" id="JASPKZ010002311">
    <property type="protein sequence ID" value="KAJ9595835.1"/>
    <property type="molecule type" value="Genomic_DNA"/>
</dbReference>
<reference evidence="9" key="1">
    <citation type="journal article" date="2023" name="IScience">
        <title>Live-bearing cockroach genome reveals convergent evolutionary mechanisms linked to viviparity in insects and beyond.</title>
        <authorList>
            <person name="Fouks B."/>
            <person name="Harrison M.C."/>
            <person name="Mikhailova A.A."/>
            <person name="Marchal E."/>
            <person name="English S."/>
            <person name="Carruthers M."/>
            <person name="Jennings E.C."/>
            <person name="Chiamaka E.L."/>
            <person name="Frigard R.A."/>
            <person name="Pippel M."/>
            <person name="Attardo G.M."/>
            <person name="Benoit J.B."/>
            <person name="Bornberg-Bauer E."/>
            <person name="Tobe S.S."/>
        </authorList>
    </citation>
    <scope>NUCLEOTIDE SEQUENCE</scope>
    <source>
        <strain evidence="9">Stay&amp;Tobe</strain>
    </source>
</reference>
<evidence type="ECO:0000259" key="8">
    <source>
        <dbReference type="PROSITE" id="PS50862"/>
    </source>
</evidence>
<dbReference type="InterPro" id="IPR002312">
    <property type="entry name" value="Asp/Asn-tRNA-synth_IIb"/>
</dbReference>
<evidence type="ECO:0000256" key="7">
    <source>
        <dbReference type="ARBA" id="ARBA00023146"/>
    </source>
</evidence>
<dbReference type="PRINTS" id="PR01042">
    <property type="entry name" value="TRNASYNTHASP"/>
</dbReference>